<protein>
    <submittedName>
        <fullName evidence="1">SAM-dependent methyltransferase</fullName>
    </submittedName>
</protein>
<dbReference type="AlphaFoldDB" id="A0AA38RDL5"/>
<proteinExistence type="predicted"/>
<evidence type="ECO:0000313" key="1">
    <source>
        <dbReference type="EMBL" id="KAJ9145282.1"/>
    </source>
</evidence>
<keyword evidence="2" id="KW-1185">Reference proteome</keyword>
<evidence type="ECO:0000313" key="2">
    <source>
        <dbReference type="Proteomes" id="UP001174691"/>
    </source>
</evidence>
<dbReference type="InterPro" id="IPR029063">
    <property type="entry name" value="SAM-dependent_MTases_sf"/>
</dbReference>
<sequence>MSSSSSSSSTPFLPLPLDLAPQIASLHIPPAQGPTPSSQAVELSQARHRIRLLNSWCSIPPGARVLELGCGQGTCTAVLAYAVGDAGHVDAVDPARLEYGAPFTLAQAQGWISKGEVGGRISWIRDGPIRFLGKHEGTEWDVAVMAHCIWYFRGGAGELSRVLGALRGRVGRVCVAEYALSATGVKEAVPHVLAAIARGMLEAHRGGSSGENIQALISPDMVREVARGEGWKVEREEVLVPEGELSDGMWEVGSVRGNGFLEEVEKIEDGRVRAVLRSARDAVVAAVEGIGSLERVRTMDVWVATLVTQ</sequence>
<keyword evidence="1" id="KW-0808">Transferase</keyword>
<dbReference type="Pfam" id="PF01135">
    <property type="entry name" value="PCMT"/>
    <property type="match status" value="1"/>
</dbReference>
<name>A0AA38RDL5_9PEZI</name>
<comment type="caution">
    <text evidence="1">The sequence shown here is derived from an EMBL/GenBank/DDBJ whole genome shotgun (WGS) entry which is preliminary data.</text>
</comment>
<keyword evidence="1" id="KW-0489">Methyltransferase</keyword>
<dbReference type="GO" id="GO:0008168">
    <property type="term" value="F:methyltransferase activity"/>
    <property type="evidence" value="ECO:0007669"/>
    <property type="project" value="UniProtKB-KW"/>
</dbReference>
<dbReference type="SUPFAM" id="SSF53335">
    <property type="entry name" value="S-adenosyl-L-methionine-dependent methyltransferases"/>
    <property type="match status" value="1"/>
</dbReference>
<gene>
    <name evidence="1" type="ORF">NKR19_g6082</name>
</gene>
<dbReference type="Gene3D" id="3.40.50.150">
    <property type="entry name" value="Vaccinia Virus protein VP39"/>
    <property type="match status" value="1"/>
</dbReference>
<accession>A0AA38RDL5</accession>
<dbReference type="Proteomes" id="UP001174691">
    <property type="component" value="Unassembled WGS sequence"/>
</dbReference>
<dbReference type="GO" id="GO:0032259">
    <property type="term" value="P:methylation"/>
    <property type="evidence" value="ECO:0007669"/>
    <property type="project" value="UniProtKB-KW"/>
</dbReference>
<reference evidence="1" key="1">
    <citation type="submission" date="2022-07" db="EMBL/GenBank/DDBJ databases">
        <title>Fungi with potential for degradation of polypropylene.</title>
        <authorList>
            <person name="Gostincar C."/>
        </authorList>
    </citation>
    <scope>NUCLEOTIDE SEQUENCE</scope>
    <source>
        <strain evidence="1">EXF-13287</strain>
    </source>
</reference>
<dbReference type="EMBL" id="JANBVN010000090">
    <property type="protein sequence ID" value="KAJ9145282.1"/>
    <property type="molecule type" value="Genomic_DNA"/>
</dbReference>
<organism evidence="1 2">
    <name type="scientific">Coniochaeta hoffmannii</name>
    <dbReference type="NCBI Taxonomy" id="91930"/>
    <lineage>
        <taxon>Eukaryota</taxon>
        <taxon>Fungi</taxon>
        <taxon>Dikarya</taxon>
        <taxon>Ascomycota</taxon>
        <taxon>Pezizomycotina</taxon>
        <taxon>Sordariomycetes</taxon>
        <taxon>Sordariomycetidae</taxon>
        <taxon>Coniochaetales</taxon>
        <taxon>Coniochaetaceae</taxon>
        <taxon>Coniochaeta</taxon>
    </lineage>
</organism>